<dbReference type="AlphaFoldDB" id="A0A173LP90"/>
<protein>
    <submittedName>
        <fullName evidence="3">Uncharacterized protein</fullName>
    </submittedName>
</protein>
<gene>
    <name evidence="3" type="ORF">BJL86_2709</name>
</gene>
<feature type="region of interest" description="Disordered" evidence="1">
    <location>
        <begin position="189"/>
        <end position="228"/>
    </location>
</feature>
<proteinExistence type="predicted"/>
<evidence type="ECO:0000256" key="2">
    <source>
        <dbReference type="SAM" id="SignalP"/>
    </source>
</evidence>
<feature type="compositionally biased region" description="Low complexity" evidence="1">
    <location>
        <begin position="189"/>
        <end position="213"/>
    </location>
</feature>
<dbReference type="EMBL" id="CP015961">
    <property type="protein sequence ID" value="ANI93469.1"/>
    <property type="molecule type" value="Genomic_DNA"/>
</dbReference>
<dbReference type="KEGG" id="dtm:BJL86_2709"/>
<name>A0A173LP90_9ACTN</name>
<dbReference type="PROSITE" id="PS51257">
    <property type="entry name" value="PROKAR_LIPOPROTEIN"/>
    <property type="match status" value="1"/>
</dbReference>
<feature type="chain" id="PRO_5039031841" evidence="2">
    <location>
        <begin position="22"/>
        <end position="310"/>
    </location>
</feature>
<feature type="compositionally biased region" description="Polar residues" evidence="1">
    <location>
        <begin position="34"/>
        <end position="50"/>
    </location>
</feature>
<keyword evidence="2" id="KW-0732">Signal</keyword>
<sequence length="310" mass="31517">MYMRKLSALTSSLIVSVALLAGCSSDSDSEASDRTPSMTTEQLTATSTSGEDGAFKDVDPATFANRNSHVFSFNTTAGGEGMCMFTEEVATCTGEAAIDVPDVEVPPFPASRPGAATVSAAGIRYTMVEGVPPAEAALGTQERVKFGEVTCEMSEKSDLKCSVGKNALHVSGANPDLTTSGTVIVTEPTAAQSSSQSASATTSESPSSTATETNLDGDYSEDDEPVAPGTMCGAASGNTLVKVESGTVSCLDAQSIIDEYKATRQESGGGNTLAMLVRGWSCSTPSAGRASETGASIICDGPGGEHITAP</sequence>
<dbReference type="Proteomes" id="UP000186104">
    <property type="component" value="Chromosome"/>
</dbReference>
<keyword evidence="4" id="KW-1185">Reference proteome</keyword>
<evidence type="ECO:0000313" key="4">
    <source>
        <dbReference type="Proteomes" id="UP000186104"/>
    </source>
</evidence>
<feature type="signal peptide" evidence="2">
    <location>
        <begin position="1"/>
        <end position="21"/>
    </location>
</feature>
<reference evidence="3 4" key="1">
    <citation type="submission" date="2016-06" db="EMBL/GenBank/DDBJ databases">
        <title>Complete genome sequence of a saline-alkali tolerant type strain Dietzia timorensis ID05-A0528T.</title>
        <authorList>
            <person name="Wu X."/>
        </authorList>
    </citation>
    <scope>NUCLEOTIDE SEQUENCE [LARGE SCALE GENOMIC DNA]</scope>
    <source>
        <strain evidence="3 4">ID05-A0528</strain>
    </source>
</reference>
<feature type="region of interest" description="Disordered" evidence="1">
    <location>
        <begin position="25"/>
        <end position="55"/>
    </location>
</feature>
<evidence type="ECO:0000313" key="3">
    <source>
        <dbReference type="EMBL" id="ANI93469.1"/>
    </source>
</evidence>
<organism evidence="3 4">
    <name type="scientific">Dietzia timorensis</name>
    <dbReference type="NCBI Taxonomy" id="499555"/>
    <lineage>
        <taxon>Bacteria</taxon>
        <taxon>Bacillati</taxon>
        <taxon>Actinomycetota</taxon>
        <taxon>Actinomycetes</taxon>
        <taxon>Mycobacteriales</taxon>
        <taxon>Dietziaceae</taxon>
        <taxon>Dietzia</taxon>
    </lineage>
</organism>
<accession>A0A173LP90</accession>
<evidence type="ECO:0000256" key="1">
    <source>
        <dbReference type="SAM" id="MobiDB-lite"/>
    </source>
</evidence>